<dbReference type="InterPro" id="IPR000515">
    <property type="entry name" value="MetI-like"/>
</dbReference>
<keyword evidence="10" id="KW-1185">Reference proteome</keyword>
<evidence type="ECO:0000256" key="3">
    <source>
        <dbReference type="ARBA" id="ARBA00022475"/>
    </source>
</evidence>
<dbReference type="PROSITE" id="PS50928">
    <property type="entry name" value="ABC_TM1"/>
    <property type="match status" value="1"/>
</dbReference>
<dbReference type="SUPFAM" id="SSF161098">
    <property type="entry name" value="MetI-like"/>
    <property type="match status" value="1"/>
</dbReference>
<evidence type="ECO:0000256" key="2">
    <source>
        <dbReference type="ARBA" id="ARBA00022448"/>
    </source>
</evidence>
<dbReference type="PANTHER" id="PTHR43227">
    <property type="entry name" value="BLL4140 PROTEIN"/>
    <property type="match status" value="1"/>
</dbReference>
<protein>
    <submittedName>
        <fullName evidence="9">Carbohydrate ABC transporter membrane protein 1 (CUT1 family)</fullName>
    </submittedName>
</protein>
<reference evidence="9 10" key="1">
    <citation type="submission" date="2018-06" db="EMBL/GenBank/DDBJ databases">
        <title>Freshwater and sediment microbial communities from various areas in North America, analyzing microbe dynamics in response to fracking.</title>
        <authorList>
            <person name="Lamendella R."/>
        </authorList>
    </citation>
    <scope>NUCLEOTIDE SEQUENCE [LARGE SCALE GENOMIC DNA]</scope>
    <source>
        <strain evidence="9 10">NG-13</strain>
    </source>
</reference>
<feature type="transmembrane region" description="Helical" evidence="7">
    <location>
        <begin position="254"/>
        <end position="275"/>
    </location>
</feature>
<keyword evidence="5 7" id="KW-1133">Transmembrane helix</keyword>
<dbReference type="InterPro" id="IPR035906">
    <property type="entry name" value="MetI-like_sf"/>
</dbReference>
<name>A0ABX9BMR0_9BACL</name>
<evidence type="ECO:0000256" key="6">
    <source>
        <dbReference type="ARBA" id="ARBA00023136"/>
    </source>
</evidence>
<dbReference type="Gene3D" id="1.10.3720.10">
    <property type="entry name" value="MetI-like"/>
    <property type="match status" value="1"/>
</dbReference>
<feature type="transmembrane region" description="Helical" evidence="7">
    <location>
        <begin position="187"/>
        <end position="206"/>
    </location>
</feature>
<organism evidence="9 10">
    <name type="scientific">Paenibacillus pabuli</name>
    <dbReference type="NCBI Taxonomy" id="1472"/>
    <lineage>
        <taxon>Bacteria</taxon>
        <taxon>Bacillati</taxon>
        <taxon>Bacillota</taxon>
        <taxon>Bacilli</taxon>
        <taxon>Bacillales</taxon>
        <taxon>Paenibacillaceae</taxon>
        <taxon>Paenibacillus</taxon>
    </lineage>
</organism>
<keyword evidence="2 7" id="KW-0813">Transport</keyword>
<dbReference type="CDD" id="cd06261">
    <property type="entry name" value="TM_PBP2"/>
    <property type="match status" value="1"/>
</dbReference>
<evidence type="ECO:0000313" key="10">
    <source>
        <dbReference type="Proteomes" id="UP000248827"/>
    </source>
</evidence>
<feature type="transmembrane region" description="Helical" evidence="7">
    <location>
        <begin position="287"/>
        <end position="305"/>
    </location>
</feature>
<comment type="caution">
    <text evidence="9">The sequence shown here is derived from an EMBL/GenBank/DDBJ whole genome shotgun (WGS) entry which is preliminary data.</text>
</comment>
<feature type="transmembrane region" description="Helical" evidence="7">
    <location>
        <begin position="227"/>
        <end position="248"/>
    </location>
</feature>
<dbReference type="EMBL" id="QLLI01000004">
    <property type="protein sequence ID" value="RAI98333.1"/>
    <property type="molecule type" value="Genomic_DNA"/>
</dbReference>
<comment type="subcellular location">
    <subcellularLocation>
        <location evidence="1 7">Cell membrane</location>
        <topology evidence="1 7">Multi-pass membrane protein</topology>
    </subcellularLocation>
</comment>
<sequence length="318" mass="35965">MTTNTKVQPYNAESVKRTSTFWALIKRDWFLYLLLVPFLLWYVMFAFKPMYGIQIAFKDYSVFRGIQGSEWVGLQHFQEFLQSEYFYRVLKNTLIISLYALLFVFPAPIIFALLLNEVKSSKFKKVVQTFTYMPHFISVVIVAGIVTNFLAPSNGIVNLIIEKLGGDKIYFLADASFFRTILNSMNIWQGTGFAAIIYIAALSGVNSELYEAAVIDGASKWKRTLHVTIPGILPTIMIMLILQIGSLLEVGYEAIILLYQPVTYATADVISTYVYREGIVNGRYDMAAAVGLFNSVVGFILIITANKLSKKYTESGLW</sequence>
<keyword evidence="3" id="KW-1003">Cell membrane</keyword>
<gene>
    <name evidence="9" type="ORF">DET54_104390</name>
</gene>
<dbReference type="PANTHER" id="PTHR43227:SF11">
    <property type="entry name" value="BLL4140 PROTEIN"/>
    <property type="match status" value="1"/>
</dbReference>
<dbReference type="InterPro" id="IPR050809">
    <property type="entry name" value="UgpAE/MalFG_permease"/>
</dbReference>
<keyword evidence="6 7" id="KW-0472">Membrane</keyword>
<accession>A0ABX9BMR0</accession>
<dbReference type="RefSeq" id="WP_258403599.1">
    <property type="nucleotide sequence ID" value="NZ_QLLI01000004.1"/>
</dbReference>
<evidence type="ECO:0000313" key="9">
    <source>
        <dbReference type="EMBL" id="RAI98333.1"/>
    </source>
</evidence>
<proteinExistence type="inferred from homology"/>
<keyword evidence="4 7" id="KW-0812">Transmembrane</keyword>
<evidence type="ECO:0000259" key="8">
    <source>
        <dbReference type="PROSITE" id="PS50928"/>
    </source>
</evidence>
<dbReference type="Proteomes" id="UP000248827">
    <property type="component" value="Unassembled WGS sequence"/>
</dbReference>
<evidence type="ECO:0000256" key="5">
    <source>
        <dbReference type="ARBA" id="ARBA00022989"/>
    </source>
</evidence>
<dbReference type="Pfam" id="PF00528">
    <property type="entry name" value="BPD_transp_1"/>
    <property type="match status" value="1"/>
</dbReference>
<feature type="domain" description="ABC transmembrane type-1" evidence="8">
    <location>
        <begin position="90"/>
        <end position="305"/>
    </location>
</feature>
<evidence type="ECO:0000256" key="7">
    <source>
        <dbReference type="RuleBase" id="RU363032"/>
    </source>
</evidence>
<evidence type="ECO:0000256" key="4">
    <source>
        <dbReference type="ARBA" id="ARBA00022692"/>
    </source>
</evidence>
<feature type="transmembrane region" description="Helical" evidence="7">
    <location>
        <begin position="136"/>
        <end position="161"/>
    </location>
</feature>
<feature type="transmembrane region" description="Helical" evidence="7">
    <location>
        <begin position="29"/>
        <end position="47"/>
    </location>
</feature>
<feature type="transmembrane region" description="Helical" evidence="7">
    <location>
        <begin position="94"/>
        <end position="115"/>
    </location>
</feature>
<comment type="similarity">
    <text evidence="7">Belongs to the binding-protein-dependent transport system permease family.</text>
</comment>
<evidence type="ECO:0000256" key="1">
    <source>
        <dbReference type="ARBA" id="ARBA00004651"/>
    </source>
</evidence>